<dbReference type="GO" id="GO:2000762">
    <property type="term" value="P:regulation of phenylpropanoid metabolic process"/>
    <property type="evidence" value="ECO:0007669"/>
    <property type="project" value="InterPro"/>
</dbReference>
<keyword evidence="1" id="KW-0812">Transmembrane</keyword>
<evidence type="ECO:0000313" key="2">
    <source>
        <dbReference type="EMBL" id="GEU51846.1"/>
    </source>
</evidence>
<dbReference type="PANTHER" id="PTHR33739">
    <property type="entry name" value="OS07G0681500 PROTEIN"/>
    <property type="match status" value="1"/>
</dbReference>
<reference evidence="2" key="1">
    <citation type="journal article" date="2019" name="Sci. Rep.">
        <title>Draft genome of Tanacetum cinerariifolium, the natural source of mosquito coil.</title>
        <authorList>
            <person name="Yamashiro T."/>
            <person name="Shiraishi A."/>
            <person name="Satake H."/>
            <person name="Nakayama K."/>
        </authorList>
    </citation>
    <scope>NUCLEOTIDE SEQUENCE</scope>
</reference>
<keyword evidence="1" id="KW-0472">Membrane</keyword>
<organism evidence="2">
    <name type="scientific">Tanacetum cinerariifolium</name>
    <name type="common">Dalmatian daisy</name>
    <name type="synonym">Chrysanthemum cinerariifolium</name>
    <dbReference type="NCBI Taxonomy" id="118510"/>
    <lineage>
        <taxon>Eukaryota</taxon>
        <taxon>Viridiplantae</taxon>
        <taxon>Streptophyta</taxon>
        <taxon>Embryophyta</taxon>
        <taxon>Tracheophyta</taxon>
        <taxon>Spermatophyta</taxon>
        <taxon>Magnoliopsida</taxon>
        <taxon>eudicotyledons</taxon>
        <taxon>Gunneridae</taxon>
        <taxon>Pentapetalae</taxon>
        <taxon>asterids</taxon>
        <taxon>campanulids</taxon>
        <taxon>Asterales</taxon>
        <taxon>Asteraceae</taxon>
        <taxon>Asteroideae</taxon>
        <taxon>Anthemideae</taxon>
        <taxon>Anthemidinae</taxon>
        <taxon>Tanacetum</taxon>
    </lineage>
</organism>
<keyword evidence="1" id="KW-1133">Transmembrane helix</keyword>
<dbReference type="PANTHER" id="PTHR33739:SF15">
    <property type="entry name" value="MEDIATOR OF RNA POLYMERASE II TRANSCRIPTION SUBUNIT 33A_B"/>
    <property type="match status" value="1"/>
</dbReference>
<dbReference type="AlphaFoldDB" id="A0A6L2KRA6"/>
<proteinExistence type="predicted"/>
<sequence>MTKTAQTNGTDALIWSIAVKKMLSDNGVLTPSTEVAELLVNDICWSSNVSPMAWKYLEKALVVGIVSPLFVLALLSESVIPRRRSQPAAYRLYLELLRRHVVPLASEVNGPMYRKIMESIDDVLHLSQRFSILSKEPGLLLVEFVFAIVWQLLDASLDDEGLLELVPEKKSTWSIKPQEMEIDDHIVGEKKMDRSDRLYKTNITLAIEIMGELYRNKVTSRILYLARLNMPVHWGSFIYNLRLLVANSISLRNSKEITPEALLQLTTDSRVLPSGNCKTVSMQQFHASFSSQSSSATSSHGASQSAVWLPIDLFLEDTMEAAVVATTSAAETLAGLLKAHQALTQASWQDAFLGLWMAALRLVQRVKNEKDAAEGPIPSIDACLCLLICTTTLAIVAIVDEEENALIEGGHMDMRSETQVLANQAAAKAMMFLSGAGVGSGYLDGACIARHLLDTSAYLWPGYVKGHTNQVSHTITGQVPGWSSLMKGSPLTPPMSSLPPDSCLAEVEKIYGMATDGSDSDKISVATILCGASLTRGWNIQEHIGSFIIKMLSPPIPTDYAGSESHLLACAPLLNVLLVGISTIDCVQIISLHGLVPLLAGVLMPICEVFGSCSPAVSWTLPTGEHLYPLAVFSNAFTLLLKLWRFDQPPAEHGMGNASPVGSQLTPEFLLLVLYFWILFQS</sequence>
<protein>
    <submittedName>
        <fullName evidence="2">Mediator of RNA polymerase II transcription subunit 33A isoform X1</fullName>
    </submittedName>
</protein>
<comment type="caution">
    <text evidence="2">The sequence shown here is derived from an EMBL/GenBank/DDBJ whole genome shotgun (WGS) entry which is preliminary data.</text>
</comment>
<dbReference type="InterPro" id="IPR039638">
    <property type="entry name" value="MED33A/B"/>
</dbReference>
<dbReference type="GO" id="GO:0016592">
    <property type="term" value="C:mediator complex"/>
    <property type="evidence" value="ECO:0007669"/>
    <property type="project" value="InterPro"/>
</dbReference>
<name>A0A6L2KRA6_TANCI</name>
<accession>A0A6L2KRA6</accession>
<dbReference type="EMBL" id="BKCJ010002927">
    <property type="protein sequence ID" value="GEU51846.1"/>
    <property type="molecule type" value="Genomic_DNA"/>
</dbReference>
<gene>
    <name evidence="2" type="ORF">Tci_023824</name>
</gene>
<evidence type="ECO:0000256" key="1">
    <source>
        <dbReference type="SAM" id="Phobius"/>
    </source>
</evidence>
<feature type="transmembrane region" description="Helical" evidence="1">
    <location>
        <begin position="56"/>
        <end position="75"/>
    </location>
</feature>